<evidence type="ECO:0000256" key="7">
    <source>
        <dbReference type="SAM" id="MobiDB-lite"/>
    </source>
</evidence>
<organism evidence="9 10">
    <name type="scientific">Saccharothrix yanglingensis</name>
    <dbReference type="NCBI Taxonomy" id="659496"/>
    <lineage>
        <taxon>Bacteria</taxon>
        <taxon>Bacillati</taxon>
        <taxon>Actinomycetota</taxon>
        <taxon>Actinomycetes</taxon>
        <taxon>Pseudonocardiales</taxon>
        <taxon>Pseudonocardiaceae</taxon>
        <taxon>Saccharothrix</taxon>
    </lineage>
</organism>
<evidence type="ECO:0000256" key="4">
    <source>
        <dbReference type="ARBA" id="ARBA00022692"/>
    </source>
</evidence>
<dbReference type="PANTHER" id="PTHR30250">
    <property type="entry name" value="PST FAMILY PREDICTED COLANIC ACID TRANSPORTER"/>
    <property type="match status" value="1"/>
</dbReference>
<feature type="transmembrane region" description="Helical" evidence="8">
    <location>
        <begin position="413"/>
        <end position="431"/>
    </location>
</feature>
<keyword evidence="10" id="KW-1185">Reference proteome</keyword>
<keyword evidence="6 8" id="KW-0472">Membrane</keyword>
<evidence type="ECO:0000256" key="3">
    <source>
        <dbReference type="ARBA" id="ARBA00022475"/>
    </source>
</evidence>
<feature type="transmembrane region" description="Helical" evidence="8">
    <location>
        <begin position="263"/>
        <end position="283"/>
    </location>
</feature>
<gene>
    <name evidence="9" type="ORF">CKY47_09790</name>
</gene>
<keyword evidence="3" id="KW-1003">Cell membrane</keyword>
<name>A0ABU0WXZ1_9PSEU</name>
<dbReference type="CDD" id="cd13127">
    <property type="entry name" value="MATE_tuaB_like"/>
    <property type="match status" value="1"/>
</dbReference>
<dbReference type="Pfam" id="PF13440">
    <property type="entry name" value="Polysacc_synt_3"/>
    <property type="match status" value="1"/>
</dbReference>
<comment type="similarity">
    <text evidence="2">Belongs to the polysaccharide synthase family.</text>
</comment>
<proteinExistence type="inferred from homology"/>
<feature type="transmembrane region" description="Helical" evidence="8">
    <location>
        <begin position="350"/>
        <end position="374"/>
    </location>
</feature>
<dbReference type="Proteomes" id="UP001225605">
    <property type="component" value="Unassembled WGS sequence"/>
</dbReference>
<feature type="transmembrane region" description="Helical" evidence="8">
    <location>
        <begin position="146"/>
        <end position="166"/>
    </location>
</feature>
<evidence type="ECO:0000256" key="8">
    <source>
        <dbReference type="SAM" id="Phobius"/>
    </source>
</evidence>
<feature type="transmembrane region" description="Helical" evidence="8">
    <location>
        <begin position="178"/>
        <end position="199"/>
    </location>
</feature>
<sequence>MQPHAAVRRQPPGQAGTGPGVQAGLEVARAVTAGLERKVTSAIRWSAVNSLVQRLGQVGVGVLVARLVAPEQFGVFAVALVVMNIVMSISEMGVSVALVRTERPVEELAPTVTTLSIASGALLCLVCVLGAPWFAGAMGTPQATGVIQLMSLSLVVAGVSAVPGALLQREFRQDHKFVADTSAFVVGTTVTVVLALLGFGAWSLAWARIATNLVSTGVMFAYTERWYRPGFDPRQARELLSFGLPLAGASLLVFGVLNVDQIVVGGVLGTVQLGYYLLAFNLANWPVAAFSQPVRSVSLAAFSQVRDDPALFARTFARALRLLALATVPACVLLAVLADPLVRVVYGERWAPAAQALALLVVLGALRVALELGYDYLASAGRSRAIFVIHLVWLAALVPLLALGAHVGGLRGVAAAQSVVVLVVVVPAYLVAFRPYGLRARVLGAAVARPLLGGLVMVAVALGVEQLVEAPLWRLLVSGALASLAYAAVVFPLRHEVLGLLRRSNA</sequence>
<evidence type="ECO:0000256" key="2">
    <source>
        <dbReference type="ARBA" id="ARBA00007430"/>
    </source>
</evidence>
<evidence type="ECO:0000313" key="9">
    <source>
        <dbReference type="EMBL" id="MDQ2584267.1"/>
    </source>
</evidence>
<evidence type="ECO:0000256" key="6">
    <source>
        <dbReference type="ARBA" id="ARBA00023136"/>
    </source>
</evidence>
<keyword evidence="4 8" id="KW-0812">Transmembrane</keyword>
<feature type="region of interest" description="Disordered" evidence="7">
    <location>
        <begin position="1"/>
        <end position="21"/>
    </location>
</feature>
<protein>
    <submittedName>
        <fullName evidence="9">Lipopolysaccharide biosynthesis protein</fullName>
    </submittedName>
</protein>
<evidence type="ECO:0000256" key="5">
    <source>
        <dbReference type="ARBA" id="ARBA00022989"/>
    </source>
</evidence>
<dbReference type="PANTHER" id="PTHR30250:SF10">
    <property type="entry name" value="LIPOPOLYSACCHARIDE BIOSYNTHESIS PROTEIN WZXC"/>
    <property type="match status" value="1"/>
</dbReference>
<feature type="transmembrane region" description="Helical" evidence="8">
    <location>
        <begin position="239"/>
        <end position="257"/>
    </location>
</feature>
<dbReference type="InterPro" id="IPR050833">
    <property type="entry name" value="Poly_Biosynth_Transport"/>
</dbReference>
<comment type="subcellular location">
    <subcellularLocation>
        <location evidence="1">Cell membrane</location>
        <topology evidence="1">Multi-pass membrane protein</topology>
    </subcellularLocation>
</comment>
<feature type="transmembrane region" description="Helical" evidence="8">
    <location>
        <begin position="443"/>
        <end position="464"/>
    </location>
</feature>
<feature type="transmembrane region" description="Helical" evidence="8">
    <location>
        <begin position="386"/>
        <end position="407"/>
    </location>
</feature>
<keyword evidence="5 8" id="KW-1133">Transmembrane helix</keyword>
<feature type="transmembrane region" description="Helical" evidence="8">
    <location>
        <begin position="75"/>
        <end position="99"/>
    </location>
</feature>
<reference evidence="9 10" key="1">
    <citation type="submission" date="2017-06" db="EMBL/GenBank/DDBJ databases">
        <title>Cultured bacterium strain Saccharothrix yanglingensis Hhs.015.</title>
        <authorList>
            <person name="Xia Y."/>
        </authorList>
    </citation>
    <scope>NUCLEOTIDE SEQUENCE [LARGE SCALE GENOMIC DNA]</scope>
    <source>
        <strain evidence="9 10">Hhs.015</strain>
    </source>
</reference>
<feature type="transmembrane region" description="Helical" evidence="8">
    <location>
        <begin position="470"/>
        <end position="493"/>
    </location>
</feature>
<comment type="caution">
    <text evidence="9">The sequence shown here is derived from an EMBL/GenBank/DDBJ whole genome shotgun (WGS) entry which is preliminary data.</text>
</comment>
<accession>A0ABU0WXZ1</accession>
<feature type="transmembrane region" description="Helical" evidence="8">
    <location>
        <begin position="319"/>
        <end position="338"/>
    </location>
</feature>
<feature type="transmembrane region" description="Helical" evidence="8">
    <location>
        <begin position="111"/>
        <end position="134"/>
    </location>
</feature>
<evidence type="ECO:0000256" key="1">
    <source>
        <dbReference type="ARBA" id="ARBA00004651"/>
    </source>
</evidence>
<dbReference type="EMBL" id="NSDM01000003">
    <property type="protein sequence ID" value="MDQ2584267.1"/>
    <property type="molecule type" value="Genomic_DNA"/>
</dbReference>
<evidence type="ECO:0000313" key="10">
    <source>
        <dbReference type="Proteomes" id="UP001225605"/>
    </source>
</evidence>